<protein>
    <submittedName>
        <fullName evidence="1">Uncharacterized protein</fullName>
    </submittedName>
</protein>
<evidence type="ECO:0000313" key="2">
    <source>
        <dbReference type="Proteomes" id="UP000018936"/>
    </source>
</evidence>
<feature type="non-terminal residue" evidence="1">
    <location>
        <position position="1"/>
    </location>
</feature>
<dbReference type="OrthoDB" id="538816at2759"/>
<reference evidence="1 2" key="1">
    <citation type="journal article" date="2013" name="Proc. Natl. Acad. Sci. U.S.A.">
        <title>The king cobra genome reveals dynamic gene evolution and adaptation in the snake venom system.</title>
        <authorList>
            <person name="Vonk F.J."/>
            <person name="Casewell N.R."/>
            <person name="Henkel C.V."/>
            <person name="Heimberg A.M."/>
            <person name="Jansen H.J."/>
            <person name="McCleary R.J."/>
            <person name="Kerkkamp H.M."/>
            <person name="Vos R.A."/>
            <person name="Guerreiro I."/>
            <person name="Calvete J.J."/>
            <person name="Wuster W."/>
            <person name="Woods A.E."/>
            <person name="Logan J.M."/>
            <person name="Harrison R.A."/>
            <person name="Castoe T.A."/>
            <person name="de Koning A.P."/>
            <person name="Pollock D.D."/>
            <person name="Yandell M."/>
            <person name="Calderon D."/>
            <person name="Renjifo C."/>
            <person name="Currier R.B."/>
            <person name="Salgado D."/>
            <person name="Pla D."/>
            <person name="Sanz L."/>
            <person name="Hyder A.S."/>
            <person name="Ribeiro J.M."/>
            <person name="Arntzen J.W."/>
            <person name="van den Thillart G.E."/>
            <person name="Boetzer M."/>
            <person name="Pirovano W."/>
            <person name="Dirks R.P."/>
            <person name="Spaink H.P."/>
            <person name="Duboule D."/>
            <person name="McGlinn E."/>
            <person name="Kini R.M."/>
            <person name="Richardson M.K."/>
        </authorList>
    </citation>
    <scope>NUCLEOTIDE SEQUENCE</scope>
    <source>
        <tissue evidence="1">Blood</tissue>
    </source>
</reference>
<dbReference type="AlphaFoldDB" id="V8N7X2"/>
<evidence type="ECO:0000313" key="1">
    <source>
        <dbReference type="EMBL" id="ETE57657.1"/>
    </source>
</evidence>
<dbReference type="EMBL" id="AZIM01007974">
    <property type="protein sequence ID" value="ETE57657.1"/>
    <property type="molecule type" value="Genomic_DNA"/>
</dbReference>
<sequence length="79" mass="9073">MDSCKEFIQNQTENKKTWIGLKLKLPEAKFQPLTADCGIIGKKRIESDMCSTEHHWGKLSLIFVLMSLRTCGEFLVDLQ</sequence>
<accession>V8N7X2</accession>
<organism evidence="1 2">
    <name type="scientific">Ophiophagus hannah</name>
    <name type="common">King cobra</name>
    <name type="synonym">Naja hannah</name>
    <dbReference type="NCBI Taxonomy" id="8665"/>
    <lineage>
        <taxon>Eukaryota</taxon>
        <taxon>Metazoa</taxon>
        <taxon>Chordata</taxon>
        <taxon>Craniata</taxon>
        <taxon>Vertebrata</taxon>
        <taxon>Euteleostomi</taxon>
        <taxon>Lepidosauria</taxon>
        <taxon>Squamata</taxon>
        <taxon>Bifurcata</taxon>
        <taxon>Unidentata</taxon>
        <taxon>Episquamata</taxon>
        <taxon>Toxicofera</taxon>
        <taxon>Serpentes</taxon>
        <taxon>Colubroidea</taxon>
        <taxon>Elapidae</taxon>
        <taxon>Elapinae</taxon>
        <taxon>Ophiophagus</taxon>
    </lineage>
</organism>
<gene>
    <name evidence="1" type="ORF">L345_16625</name>
</gene>
<dbReference type="Proteomes" id="UP000018936">
    <property type="component" value="Unassembled WGS sequence"/>
</dbReference>
<comment type="caution">
    <text evidence="1">The sequence shown here is derived from an EMBL/GenBank/DDBJ whole genome shotgun (WGS) entry which is preliminary data.</text>
</comment>
<proteinExistence type="predicted"/>
<name>V8N7X2_OPHHA</name>
<keyword evidence="2" id="KW-1185">Reference proteome</keyword>